<dbReference type="InterPro" id="IPR013057">
    <property type="entry name" value="AA_transpt_TM"/>
</dbReference>
<name>A0ABD2YI11_9GENT</name>
<evidence type="ECO:0000313" key="7">
    <source>
        <dbReference type="EMBL" id="KAL3506551.1"/>
    </source>
</evidence>
<comment type="subcellular location">
    <subcellularLocation>
        <location evidence="1">Membrane</location>
    </subcellularLocation>
</comment>
<organism evidence="7 8">
    <name type="scientific">Cinchona calisaya</name>
    <dbReference type="NCBI Taxonomy" id="153742"/>
    <lineage>
        <taxon>Eukaryota</taxon>
        <taxon>Viridiplantae</taxon>
        <taxon>Streptophyta</taxon>
        <taxon>Embryophyta</taxon>
        <taxon>Tracheophyta</taxon>
        <taxon>Spermatophyta</taxon>
        <taxon>Magnoliopsida</taxon>
        <taxon>eudicotyledons</taxon>
        <taxon>Gunneridae</taxon>
        <taxon>Pentapetalae</taxon>
        <taxon>asterids</taxon>
        <taxon>lamiids</taxon>
        <taxon>Gentianales</taxon>
        <taxon>Rubiaceae</taxon>
        <taxon>Cinchonoideae</taxon>
        <taxon>Cinchoneae</taxon>
        <taxon>Cinchona</taxon>
    </lineage>
</organism>
<dbReference type="GO" id="GO:0006865">
    <property type="term" value="P:amino acid transport"/>
    <property type="evidence" value="ECO:0007669"/>
    <property type="project" value="UniProtKB-KW"/>
</dbReference>
<evidence type="ECO:0000256" key="5">
    <source>
        <dbReference type="ARBA" id="ARBA00023136"/>
    </source>
</evidence>
<evidence type="ECO:0000313" key="8">
    <source>
        <dbReference type="Proteomes" id="UP001630127"/>
    </source>
</evidence>
<dbReference type="Pfam" id="PF01490">
    <property type="entry name" value="Aa_trans"/>
    <property type="match status" value="1"/>
</dbReference>
<keyword evidence="8" id="KW-1185">Reference proteome</keyword>
<dbReference type="EMBL" id="JBJUIK010000013">
    <property type="protein sequence ID" value="KAL3506551.1"/>
    <property type="molecule type" value="Genomic_DNA"/>
</dbReference>
<sequence length="235" mass="26531">MVGEVGELSEVFQWKGEVPRGLPDGEEEEEEKQHLGEELPDVLLYLIRLHDICGIDLGKAVLRKLEPNALKYPVDTRTAEEKAIDDWLPITSSRNAKWWYSAFHNVTAMVGAGVLSLPYAMSELGWKLGIGVVAFSPLKKGFFASGPEVFPKFGDNDFRKVGSGHIQVPETGDSNKDCSRRKRSSVMRESSNKAALTHFSFILKMNLFPCWVQQPQQTNDIISLVEKEKEWEFMD</sequence>
<dbReference type="PANTHER" id="PTHR14552">
    <property type="match status" value="1"/>
</dbReference>
<keyword evidence="4" id="KW-1133">Transmembrane helix</keyword>
<evidence type="ECO:0000256" key="4">
    <source>
        <dbReference type="ARBA" id="ARBA00022989"/>
    </source>
</evidence>
<keyword evidence="5" id="KW-0472">Membrane</keyword>
<evidence type="ECO:0000259" key="6">
    <source>
        <dbReference type="Pfam" id="PF01490"/>
    </source>
</evidence>
<keyword evidence="3" id="KW-0813">Transport</keyword>
<evidence type="ECO:0000256" key="1">
    <source>
        <dbReference type="ARBA" id="ARBA00004370"/>
    </source>
</evidence>
<reference evidence="7 8" key="1">
    <citation type="submission" date="2024-11" db="EMBL/GenBank/DDBJ databases">
        <title>A near-complete genome assembly of Cinchona calisaya.</title>
        <authorList>
            <person name="Lian D.C."/>
            <person name="Zhao X.W."/>
            <person name="Wei L."/>
        </authorList>
    </citation>
    <scope>NUCLEOTIDE SEQUENCE [LARGE SCALE GENOMIC DNA]</scope>
    <source>
        <tissue evidence="7">Nenye</tissue>
    </source>
</reference>
<dbReference type="AlphaFoldDB" id="A0ABD2YI11"/>
<dbReference type="SUPFAM" id="SSF101386">
    <property type="entry name" value="all-alpha NTP pyrophosphatases"/>
    <property type="match status" value="1"/>
</dbReference>
<evidence type="ECO:0000256" key="2">
    <source>
        <dbReference type="ARBA" id="ARBA00022692"/>
    </source>
</evidence>
<protein>
    <recommendedName>
        <fullName evidence="6">Amino acid transporter transmembrane domain-containing protein</fullName>
    </recommendedName>
</protein>
<proteinExistence type="predicted"/>
<dbReference type="GO" id="GO:0016020">
    <property type="term" value="C:membrane"/>
    <property type="evidence" value="ECO:0007669"/>
    <property type="project" value="UniProtKB-SubCell"/>
</dbReference>
<evidence type="ECO:0000256" key="3">
    <source>
        <dbReference type="ARBA" id="ARBA00022970"/>
    </source>
</evidence>
<keyword evidence="2" id="KW-0812">Transmembrane</keyword>
<feature type="domain" description="Amino acid transporter transmembrane" evidence="6">
    <location>
        <begin position="95"/>
        <end position="135"/>
    </location>
</feature>
<dbReference type="Gene3D" id="1.10.287.1080">
    <property type="entry name" value="MazG-like"/>
    <property type="match status" value="1"/>
</dbReference>
<dbReference type="PANTHER" id="PTHR14552:SF21">
    <property type="entry name" value="DCTP PYROPHOSPHATASE 1"/>
    <property type="match status" value="1"/>
</dbReference>
<keyword evidence="3" id="KW-0029">Amino-acid transport</keyword>
<comment type="caution">
    <text evidence="7">The sequence shown here is derived from an EMBL/GenBank/DDBJ whole genome shotgun (WGS) entry which is preliminary data.</text>
</comment>
<accession>A0ABD2YI11</accession>
<gene>
    <name evidence="7" type="ORF">ACH5RR_031933</name>
</gene>
<dbReference type="Proteomes" id="UP001630127">
    <property type="component" value="Unassembled WGS sequence"/>
</dbReference>